<evidence type="ECO:0000259" key="12">
    <source>
        <dbReference type="Pfam" id="PF10496"/>
    </source>
</evidence>
<dbReference type="GO" id="GO:0005783">
    <property type="term" value="C:endoplasmic reticulum"/>
    <property type="evidence" value="ECO:0007669"/>
    <property type="project" value="TreeGrafter"/>
</dbReference>
<gene>
    <name evidence="13" type="ORF">BG015_006727</name>
</gene>
<evidence type="ECO:0000256" key="5">
    <source>
        <dbReference type="ARBA" id="ARBA00022927"/>
    </source>
</evidence>
<evidence type="ECO:0000256" key="7">
    <source>
        <dbReference type="ARBA" id="ARBA00023054"/>
    </source>
</evidence>
<feature type="region of interest" description="Disordered" evidence="10">
    <location>
        <begin position="1217"/>
        <end position="1304"/>
    </location>
</feature>
<name>A0A9P5S218_9FUNG</name>
<feature type="compositionally biased region" description="Polar residues" evidence="10">
    <location>
        <begin position="1285"/>
        <end position="1297"/>
    </location>
</feature>
<keyword evidence="4 11" id="KW-0812">Transmembrane</keyword>
<evidence type="ECO:0000256" key="9">
    <source>
        <dbReference type="SAM" id="Coils"/>
    </source>
</evidence>
<comment type="caution">
    <text evidence="13">The sequence shown here is derived from an EMBL/GenBank/DDBJ whole genome shotgun (WGS) entry which is preliminary data.</text>
</comment>
<feature type="transmembrane region" description="Helical" evidence="11">
    <location>
        <begin position="1398"/>
        <end position="1416"/>
    </location>
</feature>
<keyword evidence="5" id="KW-0653">Protein transport</keyword>
<feature type="coiled-coil region" evidence="9">
    <location>
        <begin position="450"/>
        <end position="484"/>
    </location>
</feature>
<feature type="region of interest" description="Disordered" evidence="10">
    <location>
        <begin position="1002"/>
        <end position="1026"/>
    </location>
</feature>
<protein>
    <recommendedName>
        <fullName evidence="12">SNARE-complex protein Syntaxin-18 N-terminal domain-containing protein</fullName>
    </recommendedName>
</protein>
<keyword evidence="7 9" id="KW-0175">Coiled coil</keyword>
<keyword evidence="3" id="KW-0813">Transport</keyword>
<dbReference type="OrthoDB" id="9932926at2759"/>
<keyword evidence="6 11" id="KW-1133">Transmembrane helix</keyword>
<dbReference type="InterPro" id="IPR036249">
    <property type="entry name" value="Thioredoxin-like_sf"/>
</dbReference>
<dbReference type="Proteomes" id="UP000748756">
    <property type="component" value="Unassembled WGS sequence"/>
</dbReference>
<evidence type="ECO:0000256" key="8">
    <source>
        <dbReference type="ARBA" id="ARBA00023136"/>
    </source>
</evidence>
<organism evidence="13 14">
    <name type="scientific">Linnemannia schmuckeri</name>
    <dbReference type="NCBI Taxonomy" id="64567"/>
    <lineage>
        <taxon>Eukaryota</taxon>
        <taxon>Fungi</taxon>
        <taxon>Fungi incertae sedis</taxon>
        <taxon>Mucoromycota</taxon>
        <taxon>Mortierellomycotina</taxon>
        <taxon>Mortierellomycetes</taxon>
        <taxon>Mortierellales</taxon>
        <taxon>Mortierellaceae</taxon>
        <taxon>Linnemannia</taxon>
    </lineage>
</organism>
<feature type="region of interest" description="Disordered" evidence="10">
    <location>
        <begin position="1057"/>
        <end position="1091"/>
    </location>
</feature>
<feature type="domain" description="SNARE-complex protein Syntaxin-18 N-terminal" evidence="12">
    <location>
        <begin position="987"/>
        <end position="1056"/>
    </location>
</feature>
<feature type="coiled-coil region" evidence="9">
    <location>
        <begin position="341"/>
        <end position="423"/>
    </location>
</feature>
<feature type="compositionally biased region" description="Polar residues" evidence="10">
    <location>
        <begin position="1002"/>
        <end position="1022"/>
    </location>
</feature>
<feature type="region of interest" description="Disordered" evidence="10">
    <location>
        <begin position="932"/>
        <end position="963"/>
    </location>
</feature>
<feature type="coiled-coil region" evidence="9">
    <location>
        <begin position="1315"/>
        <end position="1342"/>
    </location>
</feature>
<reference evidence="13" key="1">
    <citation type="journal article" date="2020" name="Fungal Divers.">
        <title>Resolving the Mortierellaceae phylogeny through synthesis of multi-gene phylogenetics and phylogenomics.</title>
        <authorList>
            <person name="Vandepol N."/>
            <person name="Liber J."/>
            <person name="Desiro A."/>
            <person name="Na H."/>
            <person name="Kennedy M."/>
            <person name="Barry K."/>
            <person name="Grigoriev I.V."/>
            <person name="Miller A.N."/>
            <person name="O'Donnell K."/>
            <person name="Stajich J.E."/>
            <person name="Bonito G."/>
        </authorList>
    </citation>
    <scope>NUCLEOTIDE SEQUENCE</scope>
    <source>
        <strain evidence="13">NRRL 6426</strain>
    </source>
</reference>
<dbReference type="Pfam" id="PF04908">
    <property type="entry name" value="SH3BGR"/>
    <property type="match status" value="1"/>
</dbReference>
<evidence type="ECO:0000256" key="10">
    <source>
        <dbReference type="SAM" id="MobiDB-lite"/>
    </source>
</evidence>
<feature type="compositionally biased region" description="Low complexity" evidence="10">
    <location>
        <begin position="855"/>
        <end position="867"/>
    </location>
</feature>
<feature type="compositionally biased region" description="Low complexity" evidence="10">
    <location>
        <begin position="147"/>
        <end position="197"/>
    </location>
</feature>
<dbReference type="GO" id="GO:0006890">
    <property type="term" value="P:retrograde vesicle-mediated transport, Golgi to endoplasmic reticulum"/>
    <property type="evidence" value="ECO:0007669"/>
    <property type="project" value="TreeGrafter"/>
</dbReference>
<keyword evidence="8 11" id="KW-0472">Membrane</keyword>
<sequence>MSDSNVMVSITAANTGDTFSSLQDTPKPSSVTDDGPTKSTSCSSISTAAATATATPTTTTSTEPNEPSSRDEHKAASAALPPKPPTILLPPLEIEERPTSKKEKGDDSNKENISPLATPPASTAATKPGVKTIKPATGVASKPKIGAAASSATTYTTARKPLTAASLKAATATPASRVKPSTTTPAAASTSSTTKTPVKPRPAIPTPLRSAASTRTPSSTSTSTTTAASRAAAARTLAPPTPPTVRSDHKYNRLNSTTTPHVLHDHYSSQSYYDKSGQCARYRFIFNNINHSENPYQFDQSLAHVDLAFSLQYVVSWQEFSSTSTRPVTDATKVKMLSSQLSGLQEKHDQTLKLLQEQEERLKRELEELSTIPSDQQRRPIPSDTQDVLQEMEELRTQFQNVKEQHEKALEDLAAERALEISQLKESHEALLLAMTKERDTVADSLKVLKESGELSEQEKNDRIKELEERMETALQSHSEVAAEHAIALEKLRDEIEAAWNLKLESKIQALEKEHKEKLGVAQENIEKAGQSSDEAIQQLKKSFAEQIKGLEDEKESRILELIAQHEAELQAEKDKFVQQADANEELIAQMRNQHEEVVGKLKIRLESTEEALGNAQSELIRVQEETQGELKEVRQAMEEIRKLLALKESETADLERRIQELTDDLENASLSAMLKNNKKYKVKLVQIFGSTVSGNLKIKRAQQSISDALEQLEIEYEFVDVSSSEEAKNLMRRKNGGETQLPQIFSGGEYRGLVEDFEYAIETHQLTQFLGFDRVRAFVPQKKVLEPSALSLGAQDGEDAEQGAGLPDVVINGLGKRLDASPGTPGTPSSSGRISSDLGTSMYLLSPSSNRFQSTSSLASNSPSRSNGTKRPGFVQAAGQAWDGALKEDVTRAKHDLGFNSTVTPDDDELDELFENGAVSEAELEAMLATSPQQLPSHSRKNEPGHKQDNEPQSYSSLLKRHPTTTCITPDARHFKLSFTALIMPDLTSVFRATVQDLSQASGNMSGIRSPSSATTRSTKSAPDPWLKEAHQISRTMADLRAFIITTRPAYLNLSRGGGTGSLASSRMGLPRRSDSIPSSNGGGHRSAAGTTSSKILQELLDTVASLTSLSDKDRDSIDTQVKVMMRQIKGAIEELESLEQERRRKQRANAAAGGGGFNQLLAAAASTMGASGPVDQLAQHRQGVTLYLNERLASLATLHKDQYEARIAREMEKRESSLLKTLPKPTQGGANAYGMTQRRNFNDTTSTSTLPPSMPGSPFTAAGGPRTSGLSGAGGNRSDLSKGVSSSHDYYSRQNGGLADDQDFEQGLTAQERQMLEMENENIVRKLETELNQVRQLETSMIELSTLHSTIQEHLEIQTQQTNRLHEEAQTAINHIDAGNEQLIKAGKRNSSTRKWILFFLILASFVLLFLDWYD</sequence>
<dbReference type="GO" id="GO:0015031">
    <property type="term" value="P:protein transport"/>
    <property type="evidence" value="ECO:0007669"/>
    <property type="project" value="UniProtKB-KW"/>
</dbReference>
<feature type="compositionally biased region" description="Low complexity" evidence="10">
    <location>
        <begin position="208"/>
        <end position="238"/>
    </location>
</feature>
<feature type="compositionally biased region" description="Basic and acidic residues" evidence="10">
    <location>
        <begin position="94"/>
        <end position="110"/>
    </location>
</feature>
<feature type="compositionally biased region" description="Low complexity" evidence="10">
    <location>
        <begin position="822"/>
        <end position="833"/>
    </location>
</feature>
<evidence type="ECO:0000313" key="14">
    <source>
        <dbReference type="Proteomes" id="UP000748756"/>
    </source>
</evidence>
<dbReference type="InterPro" id="IPR019529">
    <property type="entry name" value="Syntaxin-18_N"/>
</dbReference>
<accession>A0A9P5S218</accession>
<evidence type="ECO:0000256" key="3">
    <source>
        <dbReference type="ARBA" id="ARBA00022448"/>
    </source>
</evidence>
<keyword evidence="14" id="KW-1185">Reference proteome</keyword>
<dbReference type="PROSITE" id="PS51354">
    <property type="entry name" value="GLUTAREDOXIN_2"/>
    <property type="match status" value="1"/>
</dbReference>
<evidence type="ECO:0000256" key="6">
    <source>
        <dbReference type="ARBA" id="ARBA00022989"/>
    </source>
</evidence>
<dbReference type="EMBL" id="JAAAUQ010000326">
    <property type="protein sequence ID" value="KAF9151394.1"/>
    <property type="molecule type" value="Genomic_DNA"/>
</dbReference>
<feature type="coiled-coil region" evidence="9">
    <location>
        <begin position="592"/>
        <end position="672"/>
    </location>
</feature>
<dbReference type="Gene3D" id="3.40.30.10">
    <property type="entry name" value="Glutaredoxin"/>
    <property type="match status" value="1"/>
</dbReference>
<dbReference type="PANTHER" id="PTHR15959:SF0">
    <property type="entry name" value="SYNTAXIN-18"/>
    <property type="match status" value="1"/>
</dbReference>
<feature type="compositionally biased region" description="Low complexity" evidence="10">
    <location>
        <begin position="115"/>
        <end position="128"/>
    </location>
</feature>
<evidence type="ECO:0000256" key="4">
    <source>
        <dbReference type="ARBA" id="ARBA00022692"/>
    </source>
</evidence>
<dbReference type="Gene3D" id="1.20.5.110">
    <property type="match status" value="1"/>
</dbReference>
<dbReference type="PANTHER" id="PTHR15959">
    <property type="entry name" value="SYNTAXIN-18"/>
    <property type="match status" value="1"/>
</dbReference>
<comment type="subcellular location">
    <subcellularLocation>
        <location evidence="1">Membrane</location>
        <topology evidence="1">Single-pass type IV membrane protein</topology>
    </subcellularLocation>
</comment>
<feature type="region of interest" description="Disordered" evidence="10">
    <location>
        <begin position="816"/>
        <end position="874"/>
    </location>
</feature>
<feature type="compositionally biased region" description="Basic and acidic residues" evidence="10">
    <location>
        <begin position="941"/>
        <end position="951"/>
    </location>
</feature>
<dbReference type="Pfam" id="PF10496">
    <property type="entry name" value="Syntaxin-18_N"/>
    <property type="match status" value="1"/>
</dbReference>
<proteinExistence type="inferred from homology"/>
<evidence type="ECO:0000256" key="11">
    <source>
        <dbReference type="SAM" id="Phobius"/>
    </source>
</evidence>
<comment type="similarity">
    <text evidence="2">Belongs to the syntaxin family.</text>
</comment>
<feature type="compositionally biased region" description="Polar residues" evidence="10">
    <location>
        <begin position="1"/>
        <end position="32"/>
    </location>
</feature>
<feature type="region of interest" description="Disordered" evidence="10">
    <location>
        <begin position="1"/>
        <end position="262"/>
    </location>
</feature>
<dbReference type="SUPFAM" id="SSF52833">
    <property type="entry name" value="Thioredoxin-like"/>
    <property type="match status" value="1"/>
</dbReference>
<dbReference type="InterPro" id="IPR006993">
    <property type="entry name" value="Glut_rich_SH3-bd"/>
</dbReference>
<evidence type="ECO:0000256" key="2">
    <source>
        <dbReference type="ARBA" id="ARBA00009063"/>
    </source>
</evidence>
<dbReference type="GO" id="GO:0031201">
    <property type="term" value="C:SNARE complex"/>
    <property type="evidence" value="ECO:0007669"/>
    <property type="project" value="TreeGrafter"/>
</dbReference>
<feature type="compositionally biased region" description="Low complexity" evidence="10">
    <location>
        <begin position="37"/>
        <end position="62"/>
    </location>
</feature>
<evidence type="ECO:0000256" key="1">
    <source>
        <dbReference type="ARBA" id="ARBA00004211"/>
    </source>
</evidence>
<evidence type="ECO:0000313" key="13">
    <source>
        <dbReference type="EMBL" id="KAF9151394.1"/>
    </source>
</evidence>
<feature type="coiled-coil region" evidence="9">
    <location>
        <begin position="1123"/>
        <end position="1150"/>
    </location>
</feature>